<dbReference type="GeneID" id="37011394"/>
<sequence length="79" mass="8834">MDLSMTQLYCLMAFSSLVSVIHQSKAKMAKAVPSLLQKGDCDLNEARRHLSAALLCRIAGRGRVRRKEVKRFGWRQGGS</sequence>
<protein>
    <submittedName>
        <fullName evidence="1">Uncharacterized protein</fullName>
    </submittedName>
</protein>
<name>A0A316U695_9BASI</name>
<dbReference type="EMBL" id="KZ819327">
    <property type="protein sequence ID" value="PWN20766.1"/>
    <property type="molecule type" value="Genomic_DNA"/>
</dbReference>
<reference evidence="1 2" key="1">
    <citation type="journal article" date="2018" name="Mol. Biol. Evol.">
        <title>Broad Genomic Sampling Reveals a Smut Pathogenic Ancestry of the Fungal Clade Ustilaginomycotina.</title>
        <authorList>
            <person name="Kijpornyongpan T."/>
            <person name="Mondo S.J."/>
            <person name="Barry K."/>
            <person name="Sandor L."/>
            <person name="Lee J."/>
            <person name="Lipzen A."/>
            <person name="Pangilinan J."/>
            <person name="LaButti K."/>
            <person name="Hainaut M."/>
            <person name="Henrissat B."/>
            <person name="Grigoriev I.V."/>
            <person name="Spatafora J.W."/>
            <person name="Aime M.C."/>
        </authorList>
    </citation>
    <scope>NUCLEOTIDE SEQUENCE [LARGE SCALE GENOMIC DNA]</scope>
    <source>
        <strain evidence="1 2">MCA 4718</strain>
    </source>
</reference>
<dbReference type="AlphaFoldDB" id="A0A316U695"/>
<keyword evidence="2" id="KW-1185">Reference proteome</keyword>
<gene>
    <name evidence="1" type="ORF">BCV69DRAFT_199006</name>
</gene>
<accession>A0A316U695</accession>
<evidence type="ECO:0000313" key="2">
    <source>
        <dbReference type="Proteomes" id="UP000245942"/>
    </source>
</evidence>
<dbReference type="Proteomes" id="UP000245942">
    <property type="component" value="Unassembled WGS sequence"/>
</dbReference>
<evidence type="ECO:0000313" key="1">
    <source>
        <dbReference type="EMBL" id="PWN20766.1"/>
    </source>
</evidence>
<dbReference type="RefSeq" id="XP_025347926.1">
    <property type="nucleotide sequence ID" value="XM_025489660.1"/>
</dbReference>
<organism evidence="1 2">
    <name type="scientific">Pseudomicrostroma glucosiphilum</name>
    <dbReference type="NCBI Taxonomy" id="1684307"/>
    <lineage>
        <taxon>Eukaryota</taxon>
        <taxon>Fungi</taxon>
        <taxon>Dikarya</taxon>
        <taxon>Basidiomycota</taxon>
        <taxon>Ustilaginomycotina</taxon>
        <taxon>Exobasidiomycetes</taxon>
        <taxon>Microstromatales</taxon>
        <taxon>Microstromatales incertae sedis</taxon>
        <taxon>Pseudomicrostroma</taxon>
    </lineage>
</organism>
<proteinExistence type="predicted"/>